<accession>A0A0F8XJE6</accession>
<organism evidence="1">
    <name type="scientific">marine sediment metagenome</name>
    <dbReference type="NCBI Taxonomy" id="412755"/>
    <lineage>
        <taxon>unclassified sequences</taxon>
        <taxon>metagenomes</taxon>
        <taxon>ecological metagenomes</taxon>
    </lineage>
</organism>
<feature type="non-terminal residue" evidence="1">
    <location>
        <position position="66"/>
    </location>
</feature>
<evidence type="ECO:0000313" key="1">
    <source>
        <dbReference type="EMBL" id="KKK69272.1"/>
    </source>
</evidence>
<dbReference type="EMBL" id="LAZR01058731">
    <property type="protein sequence ID" value="KKK69272.1"/>
    <property type="molecule type" value="Genomic_DNA"/>
</dbReference>
<name>A0A0F8XJE6_9ZZZZ</name>
<proteinExistence type="predicted"/>
<comment type="caution">
    <text evidence="1">The sequence shown here is derived from an EMBL/GenBank/DDBJ whole genome shotgun (WGS) entry which is preliminary data.</text>
</comment>
<sequence length="66" mass="7335">MDIPKNGAKYDWIEYRALVLDKLDNLDERADGLLDEQIKIRLDIRELKVRAAIWGGVAGGLIGLAG</sequence>
<dbReference type="AlphaFoldDB" id="A0A0F8XJE6"/>
<gene>
    <name evidence="1" type="ORF">LCGC14_2935710</name>
</gene>
<protein>
    <submittedName>
        <fullName evidence="1">Uncharacterized protein</fullName>
    </submittedName>
</protein>
<reference evidence="1" key="1">
    <citation type="journal article" date="2015" name="Nature">
        <title>Complex archaea that bridge the gap between prokaryotes and eukaryotes.</title>
        <authorList>
            <person name="Spang A."/>
            <person name="Saw J.H."/>
            <person name="Jorgensen S.L."/>
            <person name="Zaremba-Niedzwiedzka K."/>
            <person name="Martijn J."/>
            <person name="Lind A.E."/>
            <person name="van Eijk R."/>
            <person name="Schleper C."/>
            <person name="Guy L."/>
            <person name="Ettema T.J."/>
        </authorList>
    </citation>
    <scope>NUCLEOTIDE SEQUENCE</scope>
</reference>